<protein>
    <recommendedName>
        <fullName evidence="4">Ubiquitin-like domain-containing protein</fullName>
    </recommendedName>
</protein>
<accession>A0A067M1P1</accession>
<evidence type="ECO:0000313" key="3">
    <source>
        <dbReference type="Proteomes" id="UP000027195"/>
    </source>
</evidence>
<sequence length="377" mass="41559">MSQPRITPAQLADAQSNDPATRRAIVVYHEGTTTAVLEVAKTDTIGEVKGHALHKAAEILEKLGVEGNPLSERKDIVLFNQNHAPVEFRDDQTVNALCPNQEDHLVAIIPSISVSPNASLFGPLTSPMGDASIRTRDIQDIIATVEKTVSEKFEKWADALKEVNERLAKQMVAWKKEMDQKVDQKVDQKMDQKLAKEMAKEMAKERAARKKEADAAAEEMATVKKNASALEMQVLALQKELDDIKQQAALEYRRARDKAKKTKRNLQSDLKTLKGERDDDISALQSGLKALEGQMDALQSRVKKLEGKNEALLSIQASDSSDISTIARTLRGFKTIPDHTAKELDKIIRRSLLDQAQALLAKAAGLAEESDSLAVVV</sequence>
<proteinExistence type="predicted"/>
<dbReference type="AlphaFoldDB" id="A0A067M1P1"/>
<dbReference type="Proteomes" id="UP000027195">
    <property type="component" value="Unassembled WGS sequence"/>
</dbReference>
<keyword evidence="3" id="KW-1185">Reference proteome</keyword>
<evidence type="ECO:0008006" key="4">
    <source>
        <dbReference type="Google" id="ProtNLM"/>
    </source>
</evidence>
<gene>
    <name evidence="2" type="ORF">BOTBODRAFT_645396</name>
</gene>
<name>A0A067M1P1_BOTB1</name>
<organism evidence="2 3">
    <name type="scientific">Botryobasidium botryosum (strain FD-172 SS1)</name>
    <dbReference type="NCBI Taxonomy" id="930990"/>
    <lineage>
        <taxon>Eukaryota</taxon>
        <taxon>Fungi</taxon>
        <taxon>Dikarya</taxon>
        <taxon>Basidiomycota</taxon>
        <taxon>Agaricomycotina</taxon>
        <taxon>Agaricomycetes</taxon>
        <taxon>Cantharellales</taxon>
        <taxon>Botryobasidiaceae</taxon>
        <taxon>Botryobasidium</taxon>
    </lineage>
</organism>
<dbReference type="InParanoid" id="A0A067M1P1"/>
<keyword evidence="1" id="KW-0175">Coiled coil</keyword>
<dbReference type="EMBL" id="KL198088">
    <property type="protein sequence ID" value="KDQ08625.1"/>
    <property type="molecule type" value="Genomic_DNA"/>
</dbReference>
<evidence type="ECO:0000256" key="1">
    <source>
        <dbReference type="SAM" id="Coils"/>
    </source>
</evidence>
<reference evidence="3" key="1">
    <citation type="journal article" date="2014" name="Proc. Natl. Acad. Sci. U.S.A.">
        <title>Extensive sampling of basidiomycete genomes demonstrates inadequacy of the white-rot/brown-rot paradigm for wood decay fungi.</title>
        <authorList>
            <person name="Riley R."/>
            <person name="Salamov A.A."/>
            <person name="Brown D.W."/>
            <person name="Nagy L.G."/>
            <person name="Floudas D."/>
            <person name="Held B.W."/>
            <person name="Levasseur A."/>
            <person name="Lombard V."/>
            <person name="Morin E."/>
            <person name="Otillar R."/>
            <person name="Lindquist E.A."/>
            <person name="Sun H."/>
            <person name="LaButti K.M."/>
            <person name="Schmutz J."/>
            <person name="Jabbour D."/>
            <person name="Luo H."/>
            <person name="Baker S.E."/>
            <person name="Pisabarro A.G."/>
            <person name="Walton J.D."/>
            <person name="Blanchette R.A."/>
            <person name="Henrissat B."/>
            <person name="Martin F."/>
            <person name="Cullen D."/>
            <person name="Hibbett D.S."/>
            <person name="Grigoriev I.V."/>
        </authorList>
    </citation>
    <scope>NUCLEOTIDE SEQUENCE [LARGE SCALE GENOMIC DNA]</scope>
    <source>
        <strain evidence="3">FD-172 SS1</strain>
    </source>
</reference>
<evidence type="ECO:0000313" key="2">
    <source>
        <dbReference type="EMBL" id="KDQ08625.1"/>
    </source>
</evidence>
<feature type="coiled-coil region" evidence="1">
    <location>
        <begin position="157"/>
        <end position="315"/>
    </location>
</feature>
<dbReference type="HOGENOM" id="CLU_823846_0_0_1"/>